<comment type="caution">
    <text evidence="2">The sequence shown here is derived from an EMBL/GenBank/DDBJ whole genome shotgun (WGS) entry which is preliminary data.</text>
</comment>
<keyword evidence="3" id="KW-1185">Reference proteome</keyword>
<feature type="compositionally biased region" description="Basic and acidic residues" evidence="1">
    <location>
        <begin position="1"/>
        <end position="29"/>
    </location>
</feature>
<dbReference type="Proteomes" id="UP001596550">
    <property type="component" value="Unassembled WGS sequence"/>
</dbReference>
<feature type="region of interest" description="Disordered" evidence="1">
    <location>
        <begin position="1"/>
        <end position="41"/>
    </location>
</feature>
<dbReference type="RefSeq" id="WP_378181196.1">
    <property type="nucleotide sequence ID" value="NZ_JBHTCR010000007.1"/>
</dbReference>
<protein>
    <submittedName>
        <fullName evidence="2">Uncharacterized protein</fullName>
    </submittedName>
</protein>
<organism evidence="2 3">
    <name type="scientific">Chryseobacterium zhengzhouense</name>
    <dbReference type="NCBI Taxonomy" id="1636086"/>
    <lineage>
        <taxon>Bacteria</taxon>
        <taxon>Pseudomonadati</taxon>
        <taxon>Bacteroidota</taxon>
        <taxon>Flavobacteriia</taxon>
        <taxon>Flavobacteriales</taxon>
        <taxon>Weeksellaceae</taxon>
        <taxon>Chryseobacterium group</taxon>
        <taxon>Chryseobacterium</taxon>
    </lineage>
</organism>
<sequence>MNTAHKSDMDRNAEELQKRQQAEKNKIEANEFNNFGKPDDK</sequence>
<evidence type="ECO:0000256" key="1">
    <source>
        <dbReference type="SAM" id="MobiDB-lite"/>
    </source>
</evidence>
<evidence type="ECO:0000313" key="2">
    <source>
        <dbReference type="EMBL" id="MFC7348123.1"/>
    </source>
</evidence>
<dbReference type="EMBL" id="JBHTCR010000007">
    <property type="protein sequence ID" value="MFC7348123.1"/>
    <property type="molecule type" value="Genomic_DNA"/>
</dbReference>
<accession>A0ABW2M0I1</accession>
<name>A0ABW2M0I1_9FLAO</name>
<reference evidence="3" key="1">
    <citation type="journal article" date="2019" name="Int. J. Syst. Evol. Microbiol.">
        <title>The Global Catalogue of Microorganisms (GCM) 10K type strain sequencing project: providing services to taxonomists for standard genome sequencing and annotation.</title>
        <authorList>
            <consortium name="The Broad Institute Genomics Platform"/>
            <consortium name="The Broad Institute Genome Sequencing Center for Infectious Disease"/>
            <person name="Wu L."/>
            <person name="Ma J."/>
        </authorList>
    </citation>
    <scope>NUCLEOTIDE SEQUENCE [LARGE SCALE GENOMIC DNA]</scope>
    <source>
        <strain evidence="3">CCUG 54781</strain>
    </source>
</reference>
<evidence type="ECO:0000313" key="3">
    <source>
        <dbReference type="Proteomes" id="UP001596550"/>
    </source>
</evidence>
<proteinExistence type="predicted"/>
<gene>
    <name evidence="2" type="ORF">ACFQO9_15500</name>
</gene>